<evidence type="ECO:0000256" key="1">
    <source>
        <dbReference type="ARBA" id="ARBA00022529"/>
    </source>
</evidence>
<evidence type="ECO:0000313" key="5">
    <source>
        <dbReference type="EMBL" id="NKZ38598.1"/>
    </source>
</evidence>
<organism evidence="5 6">
    <name type="scientific">Oleiagrimonas citrea</name>
    <dbReference type="NCBI Taxonomy" id="1665687"/>
    <lineage>
        <taxon>Bacteria</taxon>
        <taxon>Pseudomonadati</taxon>
        <taxon>Pseudomonadota</taxon>
        <taxon>Gammaproteobacteria</taxon>
        <taxon>Lysobacterales</taxon>
        <taxon>Rhodanobacteraceae</taxon>
        <taxon>Oleiagrimonas</taxon>
    </lineage>
</organism>
<accession>A0A846ZM07</accession>
<reference evidence="5 6" key="1">
    <citation type="journal article" date="2017" name="Int. J. Syst. Evol. Microbiol.">
        <title>Oleiagrimonas citrea sp. nov., a marine bacterium isolated from tidal flat sediment and emended description of the genus Oleiagrimonas Fang et al. 2015 and Oleiagrimonas soli.</title>
        <authorList>
            <person name="Yang S.H."/>
            <person name="Seo H.S."/>
            <person name="Seong C.N."/>
            <person name="Kwon K.K."/>
        </authorList>
    </citation>
    <scope>NUCLEOTIDE SEQUENCE [LARGE SCALE GENOMIC DNA]</scope>
    <source>
        <strain evidence="5 6">MEBiC09124</strain>
    </source>
</reference>
<keyword evidence="2" id="KW-0081">Bacteriolytic enzyme</keyword>
<dbReference type="AlphaFoldDB" id="A0A846ZM07"/>
<keyword evidence="6" id="KW-1185">Reference proteome</keyword>
<sequence length="373" mass="40304">MWGLAFVWALTVCWSWAAQASPWQSGQGLRSYDKAVMQQSVPYSNPFVRSVGTGKLSTQGLLDSGSSLPACPHICLIVPDGESADQAIKDFEQANHCSVQAQNPPGGGGQCTGVQTNATAASGGSTGSGSGCPTQCDPDPPLPGNKTAKQYETDKLKTYEGDSPWMYIDTTGHVTVGIGDNLESKGSSKTESEAEALPFYICDRKTNKSCICDATHKCAKATKQQIKDGLAAVQKETQPAACKTDTSQCYTVNHYKSISDLRLKESDREQFVEDKLGDFHGDLVKQFPDFDTYPSRVQAAMYDMIYNLGAAGLKKFKKFAKAVKAKDWKTAAAESKRGGVQQSRNDYVKNLLMEAYNDEQKCKKSKSSGSGSN</sequence>
<dbReference type="RefSeq" id="WP_168608862.1">
    <property type="nucleotide sequence ID" value="NZ_JAAZQD010000002.1"/>
</dbReference>
<dbReference type="PANTHER" id="PTHR37406">
    <property type="entry name" value="T4-TYPE LYSOZYME 1-RELATED"/>
    <property type="match status" value="1"/>
</dbReference>
<dbReference type="SUPFAM" id="SSF53955">
    <property type="entry name" value="Lysozyme-like"/>
    <property type="match status" value="1"/>
</dbReference>
<comment type="caution">
    <text evidence="5">The sequence shown here is derived from an EMBL/GenBank/DDBJ whole genome shotgun (WGS) entry which is preliminary data.</text>
</comment>
<evidence type="ECO:0008006" key="7">
    <source>
        <dbReference type="Google" id="ProtNLM"/>
    </source>
</evidence>
<feature type="chain" id="PRO_5032822604" description="Lysozyme" evidence="4">
    <location>
        <begin position="21"/>
        <end position="373"/>
    </location>
</feature>
<dbReference type="GO" id="GO:0003796">
    <property type="term" value="F:lysozyme activity"/>
    <property type="evidence" value="ECO:0007669"/>
    <property type="project" value="InterPro"/>
</dbReference>
<feature type="region of interest" description="Disordered" evidence="3">
    <location>
        <begin position="120"/>
        <end position="148"/>
    </location>
</feature>
<keyword evidence="1" id="KW-0929">Antimicrobial</keyword>
<evidence type="ECO:0000256" key="2">
    <source>
        <dbReference type="ARBA" id="ARBA00022638"/>
    </source>
</evidence>
<dbReference type="Proteomes" id="UP000541636">
    <property type="component" value="Unassembled WGS sequence"/>
</dbReference>
<dbReference type="PANTHER" id="PTHR37406:SF1">
    <property type="entry name" value="T4-TYPE LYSOZYME 1-RELATED"/>
    <property type="match status" value="1"/>
</dbReference>
<dbReference type="GO" id="GO:0042742">
    <property type="term" value="P:defense response to bacterium"/>
    <property type="evidence" value="ECO:0007669"/>
    <property type="project" value="UniProtKB-KW"/>
</dbReference>
<gene>
    <name evidence="5" type="ORF">HF690_06455</name>
</gene>
<dbReference type="Gene3D" id="1.10.530.40">
    <property type="match status" value="1"/>
</dbReference>
<dbReference type="GO" id="GO:0031640">
    <property type="term" value="P:killing of cells of another organism"/>
    <property type="evidence" value="ECO:0007669"/>
    <property type="project" value="UniProtKB-KW"/>
</dbReference>
<protein>
    <recommendedName>
        <fullName evidence="7">Lysozyme</fullName>
    </recommendedName>
</protein>
<evidence type="ECO:0000313" key="6">
    <source>
        <dbReference type="Proteomes" id="UP000541636"/>
    </source>
</evidence>
<dbReference type="InterPro" id="IPR023347">
    <property type="entry name" value="Lysozyme_dom_sf"/>
</dbReference>
<dbReference type="InterPro" id="IPR023346">
    <property type="entry name" value="Lysozyme-like_dom_sf"/>
</dbReference>
<dbReference type="InterPro" id="IPR052619">
    <property type="entry name" value="Phage_lysozyme-like"/>
</dbReference>
<evidence type="ECO:0000256" key="3">
    <source>
        <dbReference type="SAM" id="MobiDB-lite"/>
    </source>
</evidence>
<proteinExistence type="predicted"/>
<dbReference type="EMBL" id="JAAZQD010000002">
    <property type="protein sequence ID" value="NKZ38598.1"/>
    <property type="molecule type" value="Genomic_DNA"/>
</dbReference>
<evidence type="ECO:0000256" key="4">
    <source>
        <dbReference type="SAM" id="SignalP"/>
    </source>
</evidence>
<name>A0A846ZM07_9GAMM</name>
<keyword evidence="4" id="KW-0732">Signal</keyword>
<feature type="signal peptide" evidence="4">
    <location>
        <begin position="1"/>
        <end position="20"/>
    </location>
</feature>